<evidence type="ECO:0000259" key="12">
    <source>
        <dbReference type="Pfam" id="PF08334"/>
    </source>
</evidence>
<evidence type="ECO:0000256" key="3">
    <source>
        <dbReference type="ARBA" id="ARBA00020042"/>
    </source>
</evidence>
<feature type="domain" description="Type II secretion system protein GspG C-terminal" evidence="12">
    <location>
        <begin position="37"/>
        <end position="142"/>
    </location>
</feature>
<evidence type="ECO:0000313" key="13">
    <source>
        <dbReference type="EMBL" id="TWT35150.1"/>
    </source>
</evidence>
<evidence type="ECO:0000313" key="14">
    <source>
        <dbReference type="Proteomes" id="UP000316714"/>
    </source>
</evidence>
<reference evidence="13 14" key="1">
    <citation type="submission" date="2019-02" db="EMBL/GenBank/DDBJ databases">
        <title>Deep-cultivation of Planctomycetes and their phenomic and genomic characterization uncovers novel biology.</title>
        <authorList>
            <person name="Wiegand S."/>
            <person name="Jogler M."/>
            <person name="Boedeker C."/>
            <person name="Pinto D."/>
            <person name="Vollmers J."/>
            <person name="Rivas-Marin E."/>
            <person name="Kohn T."/>
            <person name="Peeters S.H."/>
            <person name="Heuer A."/>
            <person name="Rast P."/>
            <person name="Oberbeckmann S."/>
            <person name="Bunk B."/>
            <person name="Jeske O."/>
            <person name="Meyerdierks A."/>
            <person name="Storesund J.E."/>
            <person name="Kallscheuer N."/>
            <person name="Luecker S."/>
            <person name="Lage O.M."/>
            <person name="Pohl T."/>
            <person name="Merkel B.J."/>
            <person name="Hornburger P."/>
            <person name="Mueller R.-W."/>
            <person name="Bruemmer F."/>
            <person name="Labrenz M."/>
            <person name="Spormann A.M."/>
            <person name="Op Den Camp H."/>
            <person name="Overmann J."/>
            <person name="Amann R."/>
            <person name="Jetten M.S.M."/>
            <person name="Mascher T."/>
            <person name="Medema M.H."/>
            <person name="Devos D.P."/>
            <person name="Kaster A.-K."/>
            <person name="Ovreas L."/>
            <person name="Rohde M."/>
            <person name="Galperin M.Y."/>
            <person name="Jogler C."/>
        </authorList>
    </citation>
    <scope>NUCLEOTIDE SEQUENCE [LARGE SCALE GENOMIC DNA]</scope>
    <source>
        <strain evidence="13 14">KOR34</strain>
    </source>
</reference>
<dbReference type="OrthoDB" id="9795612at2"/>
<keyword evidence="4" id="KW-1003">Cell membrane</keyword>
<evidence type="ECO:0000256" key="11">
    <source>
        <dbReference type="SAM" id="Phobius"/>
    </source>
</evidence>
<evidence type="ECO:0000256" key="9">
    <source>
        <dbReference type="ARBA" id="ARBA00023136"/>
    </source>
</evidence>
<dbReference type="SUPFAM" id="SSF54523">
    <property type="entry name" value="Pili subunits"/>
    <property type="match status" value="1"/>
</dbReference>
<keyword evidence="7 11" id="KW-0812">Transmembrane</keyword>
<dbReference type="Proteomes" id="UP000316714">
    <property type="component" value="Unassembled WGS sequence"/>
</dbReference>
<evidence type="ECO:0000256" key="8">
    <source>
        <dbReference type="ARBA" id="ARBA00022989"/>
    </source>
</evidence>
<dbReference type="Pfam" id="PF07963">
    <property type="entry name" value="N_methyl"/>
    <property type="match status" value="1"/>
</dbReference>
<feature type="compositionally biased region" description="Acidic residues" evidence="10">
    <location>
        <begin position="130"/>
        <end position="139"/>
    </location>
</feature>
<dbReference type="Pfam" id="PF08334">
    <property type="entry name" value="T2SSG"/>
    <property type="match status" value="1"/>
</dbReference>
<proteinExistence type="inferred from homology"/>
<dbReference type="InterPro" id="IPR045584">
    <property type="entry name" value="Pilin-like"/>
</dbReference>
<keyword evidence="6" id="KW-0997">Cell inner membrane</keyword>
<feature type="compositionally biased region" description="Basic and acidic residues" evidence="10">
    <location>
        <begin position="113"/>
        <end position="123"/>
    </location>
</feature>
<keyword evidence="8 11" id="KW-1133">Transmembrane helix</keyword>
<dbReference type="GO" id="GO:0015627">
    <property type="term" value="C:type II protein secretion system complex"/>
    <property type="evidence" value="ECO:0007669"/>
    <property type="project" value="InterPro"/>
</dbReference>
<evidence type="ECO:0000256" key="6">
    <source>
        <dbReference type="ARBA" id="ARBA00022519"/>
    </source>
</evidence>
<dbReference type="EMBL" id="SIHJ01000001">
    <property type="protein sequence ID" value="TWT35150.1"/>
    <property type="molecule type" value="Genomic_DNA"/>
</dbReference>
<evidence type="ECO:0000256" key="4">
    <source>
        <dbReference type="ARBA" id="ARBA00022475"/>
    </source>
</evidence>
<dbReference type="AlphaFoldDB" id="A0A5C5VAX0"/>
<organism evidence="13 14">
    <name type="scientific">Posidoniimonas corsicana</name>
    <dbReference type="NCBI Taxonomy" id="1938618"/>
    <lineage>
        <taxon>Bacteria</taxon>
        <taxon>Pseudomonadati</taxon>
        <taxon>Planctomycetota</taxon>
        <taxon>Planctomycetia</taxon>
        <taxon>Pirellulales</taxon>
        <taxon>Lacipirellulaceae</taxon>
        <taxon>Posidoniimonas</taxon>
    </lineage>
</organism>
<dbReference type="GO" id="GO:0015628">
    <property type="term" value="P:protein secretion by the type II secretion system"/>
    <property type="evidence" value="ECO:0007669"/>
    <property type="project" value="InterPro"/>
</dbReference>
<dbReference type="PRINTS" id="PR00813">
    <property type="entry name" value="BCTERIALGSPG"/>
</dbReference>
<dbReference type="RefSeq" id="WP_146561100.1">
    <property type="nucleotide sequence ID" value="NZ_SIHJ01000001.1"/>
</dbReference>
<dbReference type="NCBIfam" id="TIGR02532">
    <property type="entry name" value="IV_pilin_GFxxxE"/>
    <property type="match status" value="1"/>
</dbReference>
<feature type="region of interest" description="Disordered" evidence="10">
    <location>
        <begin position="112"/>
        <end position="145"/>
    </location>
</feature>
<dbReference type="NCBIfam" id="TIGR01710">
    <property type="entry name" value="typeII_sec_gspG"/>
    <property type="match status" value="1"/>
</dbReference>
<gene>
    <name evidence="13" type="primary">pulG_1</name>
    <name evidence="13" type="ORF">KOR34_00370</name>
</gene>
<sequence length="145" mass="16296">MQRSPRSRRRAGAFTLIEVLLVLVILVVIGSIAATSFMGAQEGANKNAAKSQVDMFENAINLYKFNTKHFPEKLEDLLEKPSDKTLADRWEGPYLTKSALPVDPWDNPYKYSADGKKNSDKFDVWSMGPDGDDQTDDDIGNWPEK</sequence>
<evidence type="ECO:0000256" key="7">
    <source>
        <dbReference type="ARBA" id="ARBA00022692"/>
    </source>
</evidence>
<feature type="transmembrane region" description="Helical" evidence="11">
    <location>
        <begin position="12"/>
        <end position="38"/>
    </location>
</feature>
<dbReference type="InterPro" id="IPR012902">
    <property type="entry name" value="N_methyl_site"/>
</dbReference>
<comment type="similarity">
    <text evidence="2">Belongs to the GSP G family.</text>
</comment>
<name>A0A5C5VAX0_9BACT</name>
<comment type="caution">
    <text evidence="13">The sequence shown here is derived from an EMBL/GenBank/DDBJ whole genome shotgun (WGS) entry which is preliminary data.</text>
</comment>
<evidence type="ECO:0000256" key="5">
    <source>
        <dbReference type="ARBA" id="ARBA00022481"/>
    </source>
</evidence>
<keyword evidence="5" id="KW-0488">Methylation</keyword>
<accession>A0A5C5VAX0</accession>
<keyword evidence="14" id="KW-1185">Reference proteome</keyword>
<dbReference type="InterPro" id="IPR000983">
    <property type="entry name" value="Bac_GSPG_pilin"/>
</dbReference>
<dbReference type="InterPro" id="IPR013545">
    <property type="entry name" value="T2SS_protein-GspG_C"/>
</dbReference>
<keyword evidence="9 11" id="KW-0472">Membrane</keyword>
<evidence type="ECO:0000256" key="2">
    <source>
        <dbReference type="ARBA" id="ARBA00009984"/>
    </source>
</evidence>
<evidence type="ECO:0000256" key="1">
    <source>
        <dbReference type="ARBA" id="ARBA00004377"/>
    </source>
</evidence>
<protein>
    <recommendedName>
        <fullName evidence="3">Type II secretion system core protein G</fullName>
    </recommendedName>
</protein>
<evidence type="ECO:0000256" key="10">
    <source>
        <dbReference type="SAM" id="MobiDB-lite"/>
    </source>
</evidence>
<dbReference type="Gene3D" id="3.30.700.10">
    <property type="entry name" value="Glycoprotein, Type 4 Pilin"/>
    <property type="match status" value="1"/>
</dbReference>
<comment type="subcellular location">
    <subcellularLocation>
        <location evidence="1">Cell inner membrane</location>
        <topology evidence="1">Single-pass membrane protein</topology>
    </subcellularLocation>
</comment>
<dbReference type="GO" id="GO:0005886">
    <property type="term" value="C:plasma membrane"/>
    <property type="evidence" value="ECO:0007669"/>
    <property type="project" value="UniProtKB-SubCell"/>
</dbReference>
<dbReference type="InterPro" id="IPR010054">
    <property type="entry name" value="Type2_sec_GspG"/>
</dbReference>